<reference evidence="2" key="1">
    <citation type="submission" date="2020-08" db="EMBL/GenBank/DDBJ databases">
        <title>Multicomponent nature underlies the extraordinary mechanical properties of spider dragline silk.</title>
        <authorList>
            <person name="Kono N."/>
            <person name="Nakamura H."/>
            <person name="Mori M."/>
            <person name="Yoshida Y."/>
            <person name="Ohtoshi R."/>
            <person name="Malay A.D."/>
            <person name="Moran D.A.P."/>
            <person name="Tomita M."/>
            <person name="Numata K."/>
            <person name="Arakawa K."/>
        </authorList>
    </citation>
    <scope>NUCLEOTIDE SEQUENCE</scope>
</reference>
<accession>A0A8X6PJV7</accession>
<sequence length="117" mass="13592">MLVRLVKKIATEKKLPQKVLLILDNYPSHSGEEDLNLRQPGFSRQRQIDIKSHLQISWREKHFLFKRRKMFQIMNGAFGTRIGVFHFDAKSCDIDSPVPYEPAKTSPSIALSQRQRG</sequence>
<evidence type="ECO:0000313" key="3">
    <source>
        <dbReference type="Proteomes" id="UP000887013"/>
    </source>
</evidence>
<evidence type="ECO:0000313" key="2">
    <source>
        <dbReference type="EMBL" id="GFT72047.1"/>
    </source>
</evidence>
<proteinExistence type="predicted"/>
<feature type="region of interest" description="Disordered" evidence="1">
    <location>
        <begin position="98"/>
        <end position="117"/>
    </location>
</feature>
<comment type="caution">
    <text evidence="2">The sequence shown here is derived from an EMBL/GenBank/DDBJ whole genome shotgun (WGS) entry which is preliminary data.</text>
</comment>
<protein>
    <submittedName>
        <fullName evidence="2">Uncharacterized protein</fullName>
    </submittedName>
</protein>
<organism evidence="2 3">
    <name type="scientific">Nephila pilipes</name>
    <name type="common">Giant wood spider</name>
    <name type="synonym">Nephila maculata</name>
    <dbReference type="NCBI Taxonomy" id="299642"/>
    <lineage>
        <taxon>Eukaryota</taxon>
        <taxon>Metazoa</taxon>
        <taxon>Ecdysozoa</taxon>
        <taxon>Arthropoda</taxon>
        <taxon>Chelicerata</taxon>
        <taxon>Arachnida</taxon>
        <taxon>Araneae</taxon>
        <taxon>Araneomorphae</taxon>
        <taxon>Entelegynae</taxon>
        <taxon>Araneoidea</taxon>
        <taxon>Nephilidae</taxon>
        <taxon>Nephila</taxon>
    </lineage>
</organism>
<dbReference type="AlphaFoldDB" id="A0A8X6PJV7"/>
<dbReference type="Proteomes" id="UP000887013">
    <property type="component" value="Unassembled WGS sequence"/>
</dbReference>
<evidence type="ECO:0000256" key="1">
    <source>
        <dbReference type="SAM" id="MobiDB-lite"/>
    </source>
</evidence>
<gene>
    <name evidence="2" type="ORF">NPIL_103411</name>
</gene>
<feature type="compositionally biased region" description="Polar residues" evidence="1">
    <location>
        <begin position="105"/>
        <end position="117"/>
    </location>
</feature>
<keyword evidence="3" id="KW-1185">Reference proteome</keyword>
<name>A0A8X6PJV7_NEPPI</name>
<dbReference type="EMBL" id="BMAW01116767">
    <property type="protein sequence ID" value="GFT72047.1"/>
    <property type="molecule type" value="Genomic_DNA"/>
</dbReference>